<reference evidence="1 2" key="1">
    <citation type="submission" date="2019-03" db="EMBL/GenBank/DDBJ databases">
        <title>First draft genome of Liparis tanakae, snailfish: a comprehensive survey of snailfish specific genes.</title>
        <authorList>
            <person name="Kim W."/>
            <person name="Song I."/>
            <person name="Jeong J.-H."/>
            <person name="Kim D."/>
            <person name="Kim S."/>
            <person name="Ryu S."/>
            <person name="Song J.Y."/>
            <person name="Lee S.K."/>
        </authorList>
    </citation>
    <scope>NUCLEOTIDE SEQUENCE [LARGE SCALE GENOMIC DNA]</scope>
    <source>
        <tissue evidence="1">Muscle</tissue>
    </source>
</reference>
<dbReference type="Proteomes" id="UP000314294">
    <property type="component" value="Unassembled WGS sequence"/>
</dbReference>
<keyword evidence="2" id="KW-1185">Reference proteome</keyword>
<protein>
    <submittedName>
        <fullName evidence="1">Uncharacterized protein</fullName>
    </submittedName>
</protein>
<dbReference type="AlphaFoldDB" id="A0A4Z2I441"/>
<comment type="caution">
    <text evidence="1">The sequence shown here is derived from an EMBL/GenBank/DDBJ whole genome shotgun (WGS) entry which is preliminary data.</text>
</comment>
<gene>
    <name evidence="1" type="ORF">EYF80_017197</name>
</gene>
<sequence>MLPSWWSACGATVGGISRLGVVIVTVLPAALRPVSSSSAVVSAISTSQSRAISPPGTPAPAAVSSAAPGFLRHTWPIQFCFTTTAAHRFPAVLPGWFRGTNTPSPDTSASVLSNVVSMGSSSARWRHLASNFLCFFLKYGFTRGILSGSPTIRCSVKSSPSSIFKLKSREIPVGTQSVDFWRMCKVLSMTPFLKARPSWEKGKGKRKM</sequence>
<organism evidence="1 2">
    <name type="scientific">Liparis tanakae</name>
    <name type="common">Tanaka's snailfish</name>
    <dbReference type="NCBI Taxonomy" id="230148"/>
    <lineage>
        <taxon>Eukaryota</taxon>
        <taxon>Metazoa</taxon>
        <taxon>Chordata</taxon>
        <taxon>Craniata</taxon>
        <taxon>Vertebrata</taxon>
        <taxon>Euteleostomi</taxon>
        <taxon>Actinopterygii</taxon>
        <taxon>Neopterygii</taxon>
        <taxon>Teleostei</taxon>
        <taxon>Neoteleostei</taxon>
        <taxon>Acanthomorphata</taxon>
        <taxon>Eupercaria</taxon>
        <taxon>Perciformes</taxon>
        <taxon>Cottioidei</taxon>
        <taxon>Cottales</taxon>
        <taxon>Liparidae</taxon>
        <taxon>Liparis</taxon>
    </lineage>
</organism>
<name>A0A4Z2I441_9TELE</name>
<proteinExistence type="predicted"/>
<accession>A0A4Z2I441</accession>
<evidence type="ECO:0000313" key="2">
    <source>
        <dbReference type="Proteomes" id="UP000314294"/>
    </source>
</evidence>
<evidence type="ECO:0000313" key="1">
    <source>
        <dbReference type="EMBL" id="TNN72590.1"/>
    </source>
</evidence>
<dbReference type="EMBL" id="SRLO01000135">
    <property type="protein sequence ID" value="TNN72590.1"/>
    <property type="molecule type" value="Genomic_DNA"/>
</dbReference>